<protein>
    <submittedName>
        <fullName evidence="3">Uncharacterized protein</fullName>
    </submittedName>
</protein>
<dbReference type="Proteomes" id="UP000794436">
    <property type="component" value="Unassembled WGS sequence"/>
</dbReference>
<evidence type="ECO:0000313" key="4">
    <source>
        <dbReference type="Proteomes" id="UP000794436"/>
    </source>
</evidence>
<feature type="transmembrane region" description="Helical" evidence="2">
    <location>
        <begin position="56"/>
        <end position="78"/>
    </location>
</feature>
<dbReference type="OrthoDB" id="93800at2759"/>
<accession>A0A8K1CHG0</accession>
<evidence type="ECO:0000313" key="3">
    <source>
        <dbReference type="EMBL" id="TMW63457.1"/>
    </source>
</evidence>
<feature type="region of interest" description="Disordered" evidence="1">
    <location>
        <begin position="1"/>
        <end position="47"/>
    </location>
</feature>
<keyword evidence="2" id="KW-0812">Transmembrane</keyword>
<reference evidence="3" key="1">
    <citation type="submission" date="2019-03" db="EMBL/GenBank/DDBJ databases">
        <title>Long read genome sequence of the mycoparasitic Pythium oligandrum ATCC 38472 isolated from sugarbeet rhizosphere.</title>
        <authorList>
            <person name="Gaulin E."/>
        </authorList>
    </citation>
    <scope>NUCLEOTIDE SEQUENCE</scope>
    <source>
        <strain evidence="3">ATCC 38472_TT</strain>
    </source>
</reference>
<gene>
    <name evidence="3" type="ORF">Poli38472_002398</name>
</gene>
<sequence length="511" mass="57538">MARKHKHVAFDVPARPSDADQDQEDESASDKPLLPVHEPKRHAEEAEKAADRRRKVLAIVGIVVVLLLCVHLVFVLLLRETTVTLRRLTVPDLCHARSSGDIVVDFHNPSYCSPHIDKIALTISKNDTELLQLSLPGFELQAGKFTHFSTVAFDLLTTPQVVNELIFHTDSDFEVAGAAVVHISCLIYPVTMTLSMHDFPIQKHGEVEDGTNTKEDMFTKELDRLITQIFKSIALSHITTEDFDKELFAFTDVTFNYIASVVWNVPSLAIKLESADHDRILSAGFTRFLLGNGDTHISVFSEIYKNETEPMQDMLQSYLAGHDMRLHVRGDNAGSTCLSLQLLDLADFDINVPARIDGKPALVRQHIVKPTLKQLDSRTHKCLLELNVVLTLNNPLPIHFTLFELAFDLSYHDRNDSVPTSTFLKRIDDERVVSWAAHEVHNISFATEIRTFDTCKNLIEVYFKDHLGFSLERGHIKMAAGNGNFSIPFHVPDIPVHPSTFTDAFEYEALT</sequence>
<keyword evidence="2" id="KW-1133">Transmembrane helix</keyword>
<dbReference type="EMBL" id="SPLM01000072">
    <property type="protein sequence ID" value="TMW63457.1"/>
    <property type="molecule type" value="Genomic_DNA"/>
</dbReference>
<dbReference type="AlphaFoldDB" id="A0A8K1CHG0"/>
<evidence type="ECO:0000256" key="2">
    <source>
        <dbReference type="SAM" id="Phobius"/>
    </source>
</evidence>
<comment type="caution">
    <text evidence="3">The sequence shown here is derived from an EMBL/GenBank/DDBJ whole genome shotgun (WGS) entry which is preliminary data.</text>
</comment>
<proteinExistence type="predicted"/>
<keyword evidence="2" id="KW-0472">Membrane</keyword>
<feature type="compositionally biased region" description="Basic and acidic residues" evidence="1">
    <location>
        <begin position="37"/>
        <end position="47"/>
    </location>
</feature>
<name>A0A8K1CHG0_PYTOL</name>
<organism evidence="3 4">
    <name type="scientific">Pythium oligandrum</name>
    <name type="common">Mycoparasitic fungus</name>
    <dbReference type="NCBI Taxonomy" id="41045"/>
    <lineage>
        <taxon>Eukaryota</taxon>
        <taxon>Sar</taxon>
        <taxon>Stramenopiles</taxon>
        <taxon>Oomycota</taxon>
        <taxon>Peronosporomycetes</taxon>
        <taxon>Pythiales</taxon>
        <taxon>Pythiaceae</taxon>
        <taxon>Pythium</taxon>
    </lineage>
</organism>
<keyword evidence="4" id="KW-1185">Reference proteome</keyword>
<evidence type="ECO:0000256" key="1">
    <source>
        <dbReference type="SAM" id="MobiDB-lite"/>
    </source>
</evidence>